<proteinExistence type="predicted"/>
<keyword evidence="1" id="KW-0472">Membrane</keyword>
<reference evidence="3" key="1">
    <citation type="submission" date="2021-03" db="EMBL/GenBank/DDBJ databases">
        <authorList>
            <person name="Tagirdzhanova G."/>
        </authorList>
    </citation>
    <scope>NUCLEOTIDE SEQUENCE</scope>
</reference>
<dbReference type="OrthoDB" id="3352408at2759"/>
<sequence>MLNAMNALSSSESLLTLPLWDNMILVYAITLSMVLHFALLYTPFLQTLFSIVPLNWNEWQAVLLISIPVIFIDEILKFFERKIYLPKPLESRAKNE</sequence>
<feature type="transmembrane region" description="Helical" evidence="1">
    <location>
        <begin position="20"/>
        <end position="41"/>
    </location>
</feature>
<keyword evidence="4" id="KW-1185">Reference proteome</keyword>
<keyword evidence="1" id="KW-1133">Transmembrane helix</keyword>
<evidence type="ECO:0000256" key="1">
    <source>
        <dbReference type="SAM" id="Phobius"/>
    </source>
</evidence>
<feature type="domain" description="Cation-transporting P-type ATPase C-terminal" evidence="2">
    <location>
        <begin position="1"/>
        <end position="79"/>
    </location>
</feature>
<keyword evidence="1" id="KW-0812">Transmembrane</keyword>
<comment type="caution">
    <text evidence="3">The sequence shown here is derived from an EMBL/GenBank/DDBJ whole genome shotgun (WGS) entry which is preliminary data.</text>
</comment>
<name>A0A8H3F023_9LECA</name>
<dbReference type="AlphaFoldDB" id="A0A8H3F023"/>
<dbReference type="EMBL" id="CAJPDT010000015">
    <property type="protein sequence ID" value="CAF9915807.1"/>
    <property type="molecule type" value="Genomic_DNA"/>
</dbReference>
<evidence type="ECO:0000313" key="4">
    <source>
        <dbReference type="Proteomes" id="UP000664534"/>
    </source>
</evidence>
<dbReference type="Proteomes" id="UP000664534">
    <property type="component" value="Unassembled WGS sequence"/>
</dbReference>
<evidence type="ECO:0000259" key="2">
    <source>
        <dbReference type="Pfam" id="PF00689"/>
    </source>
</evidence>
<dbReference type="Gene3D" id="1.20.1110.10">
    <property type="entry name" value="Calcium-transporting ATPase, transmembrane domain"/>
    <property type="match status" value="1"/>
</dbReference>
<dbReference type="InterPro" id="IPR006068">
    <property type="entry name" value="ATPase_P-typ_cation-transptr_C"/>
</dbReference>
<organism evidence="3 4">
    <name type="scientific">Imshaugia aleurites</name>
    <dbReference type="NCBI Taxonomy" id="172621"/>
    <lineage>
        <taxon>Eukaryota</taxon>
        <taxon>Fungi</taxon>
        <taxon>Dikarya</taxon>
        <taxon>Ascomycota</taxon>
        <taxon>Pezizomycotina</taxon>
        <taxon>Lecanoromycetes</taxon>
        <taxon>OSLEUM clade</taxon>
        <taxon>Lecanoromycetidae</taxon>
        <taxon>Lecanorales</taxon>
        <taxon>Lecanorineae</taxon>
        <taxon>Parmeliaceae</taxon>
        <taxon>Imshaugia</taxon>
    </lineage>
</organism>
<accession>A0A8H3F023</accession>
<evidence type="ECO:0000313" key="3">
    <source>
        <dbReference type="EMBL" id="CAF9915807.1"/>
    </source>
</evidence>
<dbReference type="SUPFAM" id="SSF81665">
    <property type="entry name" value="Calcium ATPase, transmembrane domain M"/>
    <property type="match status" value="1"/>
</dbReference>
<protein>
    <recommendedName>
        <fullName evidence="2">Cation-transporting P-type ATPase C-terminal domain-containing protein</fullName>
    </recommendedName>
</protein>
<dbReference type="Pfam" id="PF00689">
    <property type="entry name" value="Cation_ATPase_C"/>
    <property type="match status" value="1"/>
</dbReference>
<dbReference type="InterPro" id="IPR023298">
    <property type="entry name" value="ATPase_P-typ_TM_dom_sf"/>
</dbReference>
<gene>
    <name evidence="3" type="ORF">IMSHALPRED_002705</name>
</gene>